<dbReference type="CDD" id="cd14812">
    <property type="entry name" value="bZIP_u3"/>
    <property type="match status" value="1"/>
</dbReference>
<keyword evidence="6" id="KW-0238">DNA-binding</keyword>
<evidence type="ECO:0000256" key="6">
    <source>
        <dbReference type="ARBA" id="ARBA00023125"/>
    </source>
</evidence>
<feature type="compositionally biased region" description="Low complexity" evidence="11">
    <location>
        <begin position="67"/>
        <end position="76"/>
    </location>
</feature>
<keyword evidence="14" id="KW-1185">Reference proteome</keyword>
<dbReference type="PROSITE" id="PS50217">
    <property type="entry name" value="BZIP"/>
    <property type="match status" value="1"/>
</dbReference>
<dbReference type="Proteomes" id="UP000076798">
    <property type="component" value="Unassembled WGS sequence"/>
</dbReference>
<reference evidence="13 14" key="1">
    <citation type="journal article" date="2016" name="Mol. Biol. Evol.">
        <title>Comparative Genomics of Early-Diverging Mushroom-Forming Fungi Provides Insights into the Origins of Lignocellulose Decay Capabilities.</title>
        <authorList>
            <person name="Nagy L.G."/>
            <person name="Riley R."/>
            <person name="Tritt A."/>
            <person name="Adam C."/>
            <person name="Daum C."/>
            <person name="Floudas D."/>
            <person name="Sun H."/>
            <person name="Yadav J.S."/>
            <person name="Pangilinan J."/>
            <person name="Larsson K.H."/>
            <person name="Matsuura K."/>
            <person name="Barry K."/>
            <person name="Labutti K."/>
            <person name="Kuo R."/>
            <person name="Ohm R.A."/>
            <person name="Bhattacharya S.S."/>
            <person name="Shirouzu T."/>
            <person name="Yoshinaga Y."/>
            <person name="Martin F.M."/>
            <person name="Grigoriev I.V."/>
            <person name="Hibbett D.S."/>
        </authorList>
    </citation>
    <scope>NUCLEOTIDE SEQUENCE [LARGE SCALE GENOMIC DNA]</scope>
    <source>
        <strain evidence="13 14">HHB10207 ss-3</strain>
    </source>
</reference>
<dbReference type="SMART" id="SM00338">
    <property type="entry name" value="BRLZ"/>
    <property type="match status" value="1"/>
</dbReference>
<feature type="region of interest" description="Disordered" evidence="11">
    <location>
        <begin position="190"/>
        <end position="243"/>
    </location>
</feature>
<evidence type="ECO:0000256" key="3">
    <source>
        <dbReference type="ARBA" id="ARBA00008057"/>
    </source>
</evidence>
<sequence>MPSLSAPLLIFTSVEGPAVAILHKTKVERKKLAGYRIRETMTQQNQRTVDPSTLSLPSPSPDPLSPKPATSSSSGPSRKRPRTDASPEEKKEARAHRNRIAAQNSRDKRKAQFSQLEAKVQELEKENRQLRLALSSNPGSSSVAVSAREQEWIRENQQLKDRIRTLETGWADVLKALSAAGHAIPALSALSQPTSSENKPTSSVIPEVAPPTPTSPSLPTSTITKTETCSSRGPAAGGRVDSTDLVADNVDKIPSETETEAQIESWFQEILQPIPSSPASTSSASLPSLDAFDGQTSMVGIDTGMEEAMNIQSMWKWDEPNDEEMRTLLDLLPAEMDVIPSTLGLGFDSAIERSWLTGSNAVLDSEFIVSLFSPFDFVFSPLSLDIVIVKIRLVQKDYKRLNAWHASESESVKWRDEGGNVARRVSVSALHPKAIFSTNTSHPVASEPTGTTTAPAAAPVEAGAAADQLEHVENGLDKGKGKAVASSEPHTGDVDMDEDSEDEEGQEDGEGDEDDVDMIEEDELEAIDPSTILAPGSRRSTRGNKVDYSSEEAYKAAGLKKDEDDDDEDEFAAKEDVEA</sequence>
<dbReference type="SUPFAM" id="SSF57959">
    <property type="entry name" value="Leucine zipper domain"/>
    <property type="match status" value="1"/>
</dbReference>
<evidence type="ECO:0000256" key="1">
    <source>
        <dbReference type="ARBA" id="ARBA00002212"/>
    </source>
</evidence>
<dbReference type="PANTHER" id="PTHR46542:SF1">
    <property type="entry name" value="X-BOX BINDING PROTEIN 1"/>
    <property type="match status" value="1"/>
</dbReference>
<evidence type="ECO:0000256" key="7">
    <source>
        <dbReference type="ARBA" id="ARBA00023163"/>
    </source>
</evidence>
<evidence type="ECO:0000256" key="8">
    <source>
        <dbReference type="ARBA" id="ARBA00023186"/>
    </source>
</evidence>
<proteinExistence type="inferred from homology"/>
<feature type="domain" description="BZIP" evidence="12">
    <location>
        <begin position="88"/>
        <end position="131"/>
    </location>
</feature>
<dbReference type="Pfam" id="PF09649">
    <property type="entry name" value="CHZ"/>
    <property type="match status" value="1"/>
</dbReference>
<evidence type="ECO:0000256" key="2">
    <source>
        <dbReference type="ARBA" id="ARBA00004123"/>
    </source>
</evidence>
<keyword evidence="4" id="KW-0832">Ubl conjugation</keyword>
<dbReference type="InterPro" id="IPR004827">
    <property type="entry name" value="bZIP"/>
</dbReference>
<dbReference type="InterPro" id="IPR052470">
    <property type="entry name" value="ER_Stress-Reg_TF"/>
</dbReference>
<dbReference type="InterPro" id="IPR019098">
    <property type="entry name" value="Histone_chaperone_domain_CHZ"/>
</dbReference>
<keyword evidence="5" id="KW-0805">Transcription regulation</keyword>
<feature type="compositionally biased region" description="Polar residues" evidence="11">
    <location>
        <begin position="40"/>
        <end position="50"/>
    </location>
</feature>
<evidence type="ECO:0000256" key="9">
    <source>
        <dbReference type="ARBA" id="ARBA00023242"/>
    </source>
</evidence>
<evidence type="ECO:0000256" key="10">
    <source>
        <dbReference type="ARBA" id="ARBA00040165"/>
    </source>
</evidence>
<evidence type="ECO:0000313" key="13">
    <source>
        <dbReference type="EMBL" id="KZT40796.1"/>
    </source>
</evidence>
<feature type="region of interest" description="Disordered" evidence="11">
    <location>
        <begin position="34"/>
        <end position="112"/>
    </location>
</feature>
<keyword evidence="8" id="KW-0143">Chaperone</keyword>
<protein>
    <recommendedName>
        <fullName evidence="10">X-box-binding protein 1</fullName>
    </recommendedName>
</protein>
<dbReference type="AlphaFoldDB" id="A0A166FM37"/>
<dbReference type="GO" id="GO:0000981">
    <property type="term" value="F:DNA-binding transcription factor activity, RNA polymerase II-specific"/>
    <property type="evidence" value="ECO:0007669"/>
    <property type="project" value="TreeGrafter"/>
</dbReference>
<dbReference type="GO" id="GO:0000977">
    <property type="term" value="F:RNA polymerase II transcription regulatory region sequence-specific DNA binding"/>
    <property type="evidence" value="ECO:0007669"/>
    <property type="project" value="TreeGrafter"/>
</dbReference>
<dbReference type="Pfam" id="PF00170">
    <property type="entry name" value="bZIP_1"/>
    <property type="match status" value="1"/>
</dbReference>
<gene>
    <name evidence="13" type="ORF">SISSUDRAFT_1118073</name>
</gene>
<name>A0A166FM37_9AGAM</name>
<keyword evidence="9" id="KW-0539">Nucleus</keyword>
<dbReference type="PANTHER" id="PTHR46542">
    <property type="entry name" value="X-BOX BINDING PROTEIN 1"/>
    <property type="match status" value="1"/>
</dbReference>
<feature type="compositionally biased region" description="Basic and acidic residues" evidence="11">
    <location>
        <begin position="82"/>
        <end position="92"/>
    </location>
</feature>
<dbReference type="InterPro" id="IPR046347">
    <property type="entry name" value="bZIP_sf"/>
</dbReference>
<keyword evidence="7" id="KW-0804">Transcription</keyword>
<evidence type="ECO:0000256" key="11">
    <source>
        <dbReference type="SAM" id="MobiDB-lite"/>
    </source>
</evidence>
<dbReference type="EMBL" id="KV428028">
    <property type="protein sequence ID" value="KZT40796.1"/>
    <property type="molecule type" value="Genomic_DNA"/>
</dbReference>
<comment type="similarity">
    <text evidence="3">Belongs to the CHZ1 family.</text>
</comment>
<evidence type="ECO:0000256" key="4">
    <source>
        <dbReference type="ARBA" id="ARBA00022843"/>
    </source>
</evidence>
<dbReference type="STRING" id="1314776.A0A166FM37"/>
<dbReference type="PROSITE" id="PS00036">
    <property type="entry name" value="BZIP_BASIC"/>
    <property type="match status" value="1"/>
</dbReference>
<comment type="subcellular location">
    <subcellularLocation>
        <location evidence="2">Nucleus</location>
    </subcellularLocation>
</comment>
<accession>A0A166FM37</accession>
<evidence type="ECO:0000259" key="12">
    <source>
        <dbReference type="PROSITE" id="PS50217"/>
    </source>
</evidence>
<feature type="region of interest" description="Disordered" evidence="11">
    <location>
        <begin position="476"/>
        <end position="579"/>
    </location>
</feature>
<dbReference type="Gene3D" id="1.20.5.170">
    <property type="match status" value="1"/>
</dbReference>
<dbReference type="OrthoDB" id="295274at2759"/>
<dbReference type="GO" id="GO:0005634">
    <property type="term" value="C:nucleus"/>
    <property type="evidence" value="ECO:0007669"/>
    <property type="project" value="UniProtKB-SubCell"/>
</dbReference>
<feature type="compositionally biased region" description="Polar residues" evidence="11">
    <location>
        <begin position="190"/>
        <end position="204"/>
    </location>
</feature>
<feature type="compositionally biased region" description="Acidic residues" evidence="11">
    <location>
        <begin position="494"/>
        <end position="526"/>
    </location>
</feature>
<evidence type="ECO:0000256" key="5">
    <source>
        <dbReference type="ARBA" id="ARBA00023015"/>
    </source>
</evidence>
<organism evidence="13 14">
    <name type="scientific">Sistotremastrum suecicum HHB10207 ss-3</name>
    <dbReference type="NCBI Taxonomy" id="1314776"/>
    <lineage>
        <taxon>Eukaryota</taxon>
        <taxon>Fungi</taxon>
        <taxon>Dikarya</taxon>
        <taxon>Basidiomycota</taxon>
        <taxon>Agaricomycotina</taxon>
        <taxon>Agaricomycetes</taxon>
        <taxon>Sistotremastrales</taxon>
        <taxon>Sistotremastraceae</taxon>
        <taxon>Sistotremastrum</taxon>
    </lineage>
</organism>
<comment type="function">
    <text evidence="1">Forms a chaperone-bound H2A.Z-H2B complex that acts as a source for SWR1 complex-dependent H2A to H2A.Z histone replacement in chromatin.</text>
</comment>
<evidence type="ECO:0000313" key="14">
    <source>
        <dbReference type="Proteomes" id="UP000076798"/>
    </source>
</evidence>